<organism evidence="1 2">
    <name type="scientific">Adineta steineri</name>
    <dbReference type="NCBI Taxonomy" id="433720"/>
    <lineage>
        <taxon>Eukaryota</taxon>
        <taxon>Metazoa</taxon>
        <taxon>Spiralia</taxon>
        <taxon>Gnathifera</taxon>
        <taxon>Rotifera</taxon>
        <taxon>Eurotatoria</taxon>
        <taxon>Bdelloidea</taxon>
        <taxon>Adinetida</taxon>
        <taxon>Adinetidae</taxon>
        <taxon>Adineta</taxon>
    </lineage>
</organism>
<dbReference type="EMBL" id="CAJNOG010002355">
    <property type="protein sequence ID" value="CAF1501623.1"/>
    <property type="molecule type" value="Genomic_DNA"/>
</dbReference>
<name>A0A815T8U9_9BILA</name>
<proteinExistence type="predicted"/>
<dbReference type="Proteomes" id="UP000663845">
    <property type="component" value="Unassembled WGS sequence"/>
</dbReference>
<protein>
    <submittedName>
        <fullName evidence="1">Uncharacterized protein</fullName>
    </submittedName>
</protein>
<evidence type="ECO:0000313" key="2">
    <source>
        <dbReference type="Proteomes" id="UP000663845"/>
    </source>
</evidence>
<dbReference type="AlphaFoldDB" id="A0A815T8U9"/>
<reference evidence="1" key="1">
    <citation type="submission" date="2021-02" db="EMBL/GenBank/DDBJ databases">
        <authorList>
            <person name="Nowell W R."/>
        </authorList>
    </citation>
    <scope>NUCLEOTIDE SEQUENCE</scope>
</reference>
<evidence type="ECO:0000313" key="1">
    <source>
        <dbReference type="EMBL" id="CAF1501623.1"/>
    </source>
</evidence>
<comment type="caution">
    <text evidence="1">The sequence shown here is derived from an EMBL/GenBank/DDBJ whole genome shotgun (WGS) entry which is preliminary data.</text>
</comment>
<accession>A0A815T8U9</accession>
<sequence length="410" mass="47459">MLFLFSAAAIIVIIMPSLFHWSRTNFDEGKKILAAMSMINEKQSLSAKVEMTIKQQEHSHFTNTDTHYPIKFNLESPTHQKPVTETVDGKSGFGIVYFLYGSQDQLKKYLKEVLQSAETYWRVEPNISIALISTDPTIIRETDHHFTHIVKIPQEINYSGRQWLTRIESLSLTPFMTTLAVDSDTFACTKLSDDLKLAHLSLQYDYAFTGIHMHHNETILMDAGTMLMRWTPGTKRLLKEWAKVHKEQMAESKHNDQVSLVLALLSAKKRNMTLKVARLDYSHGLRWYGAKGEGWINRRFEHTMVTHGEVRTIHMRAMYPSYRLICKIINEESLLTRPRLLTVDRKLHPDLYGKVSETQLRNGFQLAFSTNECAYQLNGTECRDMDWHRRDILTPLDDMLRPALPSVGNW</sequence>
<gene>
    <name evidence="1" type="ORF">JYZ213_LOCUS43516</name>
</gene>